<reference evidence="1 2" key="1">
    <citation type="journal article" date="2015" name="PLoS Negl. Trop. Dis.">
        <title>Distribution of Plasmids in Distinct Leptospira Pathogenic Species.</title>
        <authorList>
            <person name="Wang Y."/>
            <person name="Zhuang X."/>
            <person name="Zhong Y."/>
            <person name="Zhang C."/>
            <person name="Zhang Y."/>
            <person name="Zeng L."/>
            <person name="Zhu Y."/>
            <person name="He P."/>
            <person name="Dong K."/>
            <person name="Pal U."/>
            <person name="Guo X."/>
            <person name="Qin J."/>
        </authorList>
    </citation>
    <scope>NUCLEOTIDE SEQUENCE [LARGE SCALE GENOMIC DNA]</scope>
    <source>
        <strain evidence="1 2">56604</strain>
    </source>
</reference>
<organism evidence="1">
    <name type="scientific">Leptospira borgpetersenii serovar Ballum</name>
    <dbReference type="NCBI Taxonomy" id="280505"/>
    <lineage>
        <taxon>Bacteria</taxon>
        <taxon>Pseudomonadati</taxon>
        <taxon>Spirochaetota</taxon>
        <taxon>Spirochaetia</taxon>
        <taxon>Leptospirales</taxon>
        <taxon>Leptospiraceae</taxon>
        <taxon>Leptospira</taxon>
    </lineage>
</organism>
<accession>A0A0S2IT64</accession>
<dbReference type="Proteomes" id="UP000058857">
    <property type="component" value="Chromosome 1"/>
</dbReference>
<dbReference type="AlphaFoldDB" id="A0A0S2IT64"/>
<gene>
    <name evidence="1" type="ORF">LBBP_02617</name>
</gene>
<dbReference type="EMBL" id="CP012029">
    <property type="protein sequence ID" value="ALO26844.1"/>
    <property type="molecule type" value="Genomic_DNA"/>
</dbReference>
<evidence type="ECO:0000313" key="1">
    <source>
        <dbReference type="EMBL" id="ALO26844.1"/>
    </source>
</evidence>
<sequence length="41" mass="5092">MEPIISSSKYSVKEKRKKKIRFTVVFGFQREIMFYYDRNLQ</sequence>
<name>A0A0S2IT64_LEPBO</name>
<protein>
    <submittedName>
        <fullName evidence="1">Uncharacterized protein</fullName>
    </submittedName>
</protein>
<evidence type="ECO:0000313" key="2">
    <source>
        <dbReference type="Proteomes" id="UP000058857"/>
    </source>
</evidence>
<proteinExistence type="predicted"/>